<name>A0AAX3U1W8_9VIBR</name>
<evidence type="ECO:0000313" key="3">
    <source>
        <dbReference type="Proteomes" id="UP001239257"/>
    </source>
</evidence>
<evidence type="ECO:0008006" key="4">
    <source>
        <dbReference type="Google" id="ProtNLM"/>
    </source>
</evidence>
<dbReference type="Proteomes" id="UP001239257">
    <property type="component" value="Chromosome 1"/>
</dbReference>
<dbReference type="RefSeq" id="WP_301064376.1">
    <property type="nucleotide sequence ID" value="NZ_CP118709.1"/>
</dbReference>
<dbReference type="EMBL" id="CP118709">
    <property type="protein sequence ID" value="WGK81191.1"/>
    <property type="molecule type" value="Genomic_DNA"/>
</dbReference>
<sequence>MKLYKLTFCIASALLCTSTIAAESITLKQYQSLLPTKNGRVDYSLKLADQTTVNYHCNIKAEGDKLVLNPATCYQRTINWKQNYPNKVYLSLLNSDSNRKILEHKLWAMAFAHASMQSMVQIQYGLKKENGTFDLDKPFATGESFGEYFRRNMGPNYYVSKALQESTLGDDLPYMEMGKGDDDGVLQVEYPGSAWAELQGAAEGGFPSVFAAMNPEKIISSNNGPARNILGSAITSAYYNASAIAINTGSFSWQQNEAEQNESGNRIHEFLQGAKDPDALAMILSFMYNRGPYAAKSQPLKNEATFQHCMNVTEDLENDWSCFIKKNDFGSRYIRQIPDVSRQLSESDKNYNASLTWNDLRGYIELLKNYGFYSNQEIQKITTAVRKVFEDKQVNNKIKYTQHFGKVLEAVFTSVPVRTFGEQGNAGNVDASKFIPVYVDKSVASDSMYMVARKSDGAILMNGWATPNSHTMLPLDASMVTLSYRGLDCTSKFNNVFAETKDNFTPRNEPTIQITLAPTNSNCNIYETEYKEPEAAIKGVWNEFTAYPTAGTVVADPFNNLEYRNKWWINAGEAAPHDHIGWELVN</sequence>
<evidence type="ECO:0000313" key="2">
    <source>
        <dbReference type="EMBL" id="WGK81191.1"/>
    </source>
</evidence>
<gene>
    <name evidence="2" type="ORF">PYE51_11200</name>
</gene>
<dbReference type="AlphaFoldDB" id="A0AAX3U1W8"/>
<keyword evidence="1" id="KW-0732">Signal</keyword>
<reference evidence="2" key="1">
    <citation type="submission" date="2022-02" db="EMBL/GenBank/DDBJ databases">
        <title>Emergence and expansion in Europe of a Vibrio aestuarianus clonal complex pathogenic for oysters.</title>
        <authorList>
            <person name="Mesnil A."/>
            <person name="Travers M.-A."/>
        </authorList>
    </citation>
    <scope>NUCLEOTIDE SEQUENCE</scope>
    <source>
        <strain evidence="2">U29</strain>
    </source>
</reference>
<feature type="chain" id="PRO_5043881334" description="Chitin-binding type-3 domain-containing protein" evidence="1">
    <location>
        <begin position="22"/>
        <end position="586"/>
    </location>
</feature>
<protein>
    <recommendedName>
        <fullName evidence="4">Chitin-binding type-3 domain-containing protein</fullName>
    </recommendedName>
</protein>
<evidence type="ECO:0000256" key="1">
    <source>
        <dbReference type="SAM" id="SignalP"/>
    </source>
</evidence>
<proteinExistence type="predicted"/>
<feature type="signal peptide" evidence="1">
    <location>
        <begin position="1"/>
        <end position="21"/>
    </location>
</feature>
<accession>A0AAX3U1W8</accession>
<organism evidence="2 3">
    <name type="scientific">Vibrio aestuarianus</name>
    <dbReference type="NCBI Taxonomy" id="28171"/>
    <lineage>
        <taxon>Bacteria</taxon>
        <taxon>Pseudomonadati</taxon>
        <taxon>Pseudomonadota</taxon>
        <taxon>Gammaproteobacteria</taxon>
        <taxon>Vibrionales</taxon>
        <taxon>Vibrionaceae</taxon>
        <taxon>Vibrio</taxon>
    </lineage>
</organism>